<keyword evidence="2" id="KW-0472">Membrane</keyword>
<dbReference type="RefSeq" id="WP_329779935.1">
    <property type="nucleotide sequence ID" value="NZ_JAYJJU010000007.1"/>
</dbReference>
<reference evidence="3 4" key="1">
    <citation type="submission" date="2023-12" db="EMBL/GenBank/DDBJ databases">
        <title>Description of new species of Mycobacterium terrae complex isolated from sewage at the Sao Paulo Zoological Park Foundation in Brazil.</title>
        <authorList>
            <person name="Romagnoli C.L."/>
            <person name="Conceicao E.C."/>
            <person name="Machado E."/>
            <person name="Barreto L.B.P.F."/>
            <person name="Sharma A."/>
            <person name="Silva N.M."/>
            <person name="Marques L.E."/>
            <person name="Juliana M.A."/>
            <person name="Lourenco M.C.S."/>
            <person name="Digiampietri L.A."/>
            <person name="Suffys P.N."/>
            <person name="Viana-Niero C."/>
        </authorList>
    </citation>
    <scope>NUCLEOTIDE SEQUENCE [LARGE SCALE GENOMIC DNA]</scope>
    <source>
        <strain evidence="3 4">MYC340</strain>
    </source>
</reference>
<dbReference type="SUPFAM" id="SSF88659">
    <property type="entry name" value="Sigma3 and sigma4 domains of RNA polymerase sigma factors"/>
    <property type="match status" value="1"/>
</dbReference>
<comment type="caution">
    <text evidence="3">The sequence shown here is derived from an EMBL/GenBank/DDBJ whole genome shotgun (WGS) entry which is preliminary data.</text>
</comment>
<sequence length="279" mass="28636">MATPAGGRSAAWTRAVAVLITFGVGAVSFALSFNALRDLATRGHIPAGQAWMWPLMVDGAIILATLGVVVNAGDPLSRADRRFFWMVLIGGATVSVTGNALHAILPPDQPLSTWLRGFIAAVAPVALLVTTEGLNRLTRRHSRAVGVVDDRAGTIVAEGASPTLASTPALASGDVSEQAGEGEAGANGGPARVAKSGQPVVVPADSRWHGIAPKVLAQGSLADGTECDAVAKVLHLSYDRAMTNREIGKQLGMSHHTVGKIQNLGARVLQETPVGAAAS</sequence>
<feature type="region of interest" description="Disordered" evidence="1">
    <location>
        <begin position="166"/>
        <end position="195"/>
    </location>
</feature>
<feature type="transmembrane region" description="Helical" evidence="2">
    <location>
        <begin position="12"/>
        <end position="31"/>
    </location>
</feature>
<evidence type="ECO:0000256" key="1">
    <source>
        <dbReference type="SAM" id="MobiDB-lite"/>
    </source>
</evidence>
<keyword evidence="2" id="KW-1133">Transmembrane helix</keyword>
<feature type="transmembrane region" description="Helical" evidence="2">
    <location>
        <begin position="83"/>
        <end position="105"/>
    </location>
</feature>
<name>A0ABU5XVF4_9MYCO</name>
<dbReference type="InterPro" id="IPR021235">
    <property type="entry name" value="DUF2637"/>
</dbReference>
<dbReference type="Proteomes" id="UP001298593">
    <property type="component" value="Unassembled WGS sequence"/>
</dbReference>
<keyword evidence="2" id="KW-0812">Transmembrane</keyword>
<evidence type="ECO:0000313" key="4">
    <source>
        <dbReference type="Proteomes" id="UP001298593"/>
    </source>
</evidence>
<proteinExistence type="predicted"/>
<feature type="transmembrane region" description="Helical" evidence="2">
    <location>
        <begin position="111"/>
        <end position="130"/>
    </location>
</feature>
<evidence type="ECO:0000256" key="2">
    <source>
        <dbReference type="SAM" id="Phobius"/>
    </source>
</evidence>
<feature type="transmembrane region" description="Helical" evidence="2">
    <location>
        <begin position="51"/>
        <end position="71"/>
    </location>
</feature>
<protein>
    <submittedName>
        <fullName evidence="3">DUF2637 domain-containing protein</fullName>
    </submittedName>
</protein>
<organism evidence="3 4">
    <name type="scientific">[Mycobacterium] nativiensis</name>
    <dbReference type="NCBI Taxonomy" id="2855503"/>
    <lineage>
        <taxon>Bacteria</taxon>
        <taxon>Bacillati</taxon>
        <taxon>Actinomycetota</taxon>
        <taxon>Actinomycetes</taxon>
        <taxon>Mycobacteriales</taxon>
        <taxon>Mycobacteriaceae</taxon>
        <taxon>Mycolicibacter</taxon>
    </lineage>
</organism>
<accession>A0ABU5XVF4</accession>
<evidence type="ECO:0000313" key="3">
    <source>
        <dbReference type="EMBL" id="MEB3031777.1"/>
    </source>
</evidence>
<dbReference type="EMBL" id="JAYJJU010000007">
    <property type="protein sequence ID" value="MEB3031777.1"/>
    <property type="molecule type" value="Genomic_DNA"/>
</dbReference>
<dbReference type="Pfam" id="PF10935">
    <property type="entry name" value="DUF2637"/>
    <property type="match status" value="1"/>
</dbReference>
<gene>
    <name evidence="3" type="ORF">KV113_09430</name>
</gene>
<keyword evidence="4" id="KW-1185">Reference proteome</keyword>
<dbReference type="InterPro" id="IPR013324">
    <property type="entry name" value="RNA_pol_sigma_r3/r4-like"/>
</dbReference>